<name>A0A0N5C151_STREA</name>
<evidence type="ECO:0000313" key="2">
    <source>
        <dbReference type="Proteomes" id="UP000046392"/>
    </source>
</evidence>
<accession>A0A0N5C151</accession>
<proteinExistence type="predicted"/>
<keyword evidence="1" id="KW-0812">Transmembrane</keyword>
<evidence type="ECO:0000256" key="1">
    <source>
        <dbReference type="SAM" id="Phobius"/>
    </source>
</evidence>
<keyword evidence="1" id="KW-1133">Transmembrane helix</keyword>
<reference evidence="3" key="1">
    <citation type="submission" date="2017-02" db="UniProtKB">
        <authorList>
            <consortium name="WormBaseParasite"/>
        </authorList>
    </citation>
    <scope>IDENTIFICATION</scope>
</reference>
<sequence>MSWLSISLTIVLGGTLIILLKTIVSGTITNPTLIIISVTTLSISLLCLILYLIFKYLTKSFKIFKRKPKKKRFITINSHKQISRKHDPIDPDATEILMKSIRGIPYLIQAIQYSMETTYYPTNQNDIPTTSVIHTAPGCTSVLDCDSDEEREELIKRISPRNSGPEEKWLPEDPKKWTNQQLRLSMNRASQSLLVFPYSESSTKASSFDKDSNKDLDSITHTPRLSFETAECPPVTKYVSSKTNNFIFYRILTNELSPRTSEIRCISMSSAFLNKLNSSFKQNKK</sequence>
<keyword evidence="1" id="KW-0472">Membrane</keyword>
<dbReference type="AlphaFoldDB" id="A0A0N5C151"/>
<evidence type="ECO:0000313" key="3">
    <source>
        <dbReference type="WBParaSite" id="SPAL_0001173000.1"/>
    </source>
</evidence>
<feature type="transmembrane region" description="Helical" evidence="1">
    <location>
        <begin position="35"/>
        <end position="57"/>
    </location>
</feature>
<organism evidence="2 3">
    <name type="scientific">Strongyloides papillosus</name>
    <name type="common">Intestinal threadworm</name>
    <dbReference type="NCBI Taxonomy" id="174720"/>
    <lineage>
        <taxon>Eukaryota</taxon>
        <taxon>Metazoa</taxon>
        <taxon>Ecdysozoa</taxon>
        <taxon>Nematoda</taxon>
        <taxon>Chromadorea</taxon>
        <taxon>Rhabditida</taxon>
        <taxon>Tylenchina</taxon>
        <taxon>Panagrolaimomorpha</taxon>
        <taxon>Strongyloidoidea</taxon>
        <taxon>Strongyloididae</taxon>
        <taxon>Strongyloides</taxon>
    </lineage>
</organism>
<protein>
    <submittedName>
        <fullName evidence="3">EEV glycoprotein</fullName>
    </submittedName>
</protein>
<dbReference type="WBParaSite" id="SPAL_0001173000.1">
    <property type="protein sequence ID" value="SPAL_0001173000.1"/>
    <property type="gene ID" value="SPAL_0001173000"/>
</dbReference>
<keyword evidence="2" id="KW-1185">Reference proteome</keyword>
<dbReference type="Proteomes" id="UP000046392">
    <property type="component" value="Unplaced"/>
</dbReference>